<dbReference type="EMBL" id="AVOT02085559">
    <property type="protein sequence ID" value="MBW0570058.1"/>
    <property type="molecule type" value="Genomic_DNA"/>
</dbReference>
<evidence type="ECO:0000313" key="2">
    <source>
        <dbReference type="EMBL" id="MBW0570058.1"/>
    </source>
</evidence>
<protein>
    <submittedName>
        <fullName evidence="2">Uncharacterized protein</fullName>
    </submittedName>
</protein>
<feature type="region of interest" description="Disordered" evidence="1">
    <location>
        <begin position="52"/>
        <end position="84"/>
    </location>
</feature>
<proteinExistence type="predicted"/>
<keyword evidence="3" id="KW-1185">Reference proteome</keyword>
<name>A0A9Q3JWL1_9BASI</name>
<feature type="compositionally biased region" description="Basic and acidic residues" evidence="1">
    <location>
        <begin position="66"/>
        <end position="84"/>
    </location>
</feature>
<sequence>MLPQIHQGVMNSWKILKRFLKEEEIVIYSNGWNPLSSKPQIKKIMEYHAKKKEVTKEEAPIQPTSPRREEEQEKELEKTILPKL</sequence>
<dbReference type="Proteomes" id="UP000765509">
    <property type="component" value="Unassembled WGS sequence"/>
</dbReference>
<dbReference type="AlphaFoldDB" id="A0A9Q3JWL1"/>
<comment type="caution">
    <text evidence="2">The sequence shown here is derived from an EMBL/GenBank/DDBJ whole genome shotgun (WGS) entry which is preliminary data.</text>
</comment>
<evidence type="ECO:0000313" key="3">
    <source>
        <dbReference type="Proteomes" id="UP000765509"/>
    </source>
</evidence>
<reference evidence="2" key="1">
    <citation type="submission" date="2021-03" db="EMBL/GenBank/DDBJ databases">
        <title>Draft genome sequence of rust myrtle Austropuccinia psidii MF-1, a brazilian biotype.</title>
        <authorList>
            <person name="Quecine M.C."/>
            <person name="Pachon D.M.R."/>
            <person name="Bonatelli M.L."/>
            <person name="Correr F.H."/>
            <person name="Franceschini L.M."/>
            <person name="Leite T.F."/>
            <person name="Margarido G.R.A."/>
            <person name="Almeida C.A."/>
            <person name="Ferrarezi J.A."/>
            <person name="Labate C.A."/>
        </authorList>
    </citation>
    <scope>NUCLEOTIDE SEQUENCE</scope>
    <source>
        <strain evidence="2">MF-1</strain>
    </source>
</reference>
<gene>
    <name evidence="2" type="ORF">O181_109773</name>
</gene>
<organism evidence="2 3">
    <name type="scientific">Austropuccinia psidii MF-1</name>
    <dbReference type="NCBI Taxonomy" id="1389203"/>
    <lineage>
        <taxon>Eukaryota</taxon>
        <taxon>Fungi</taxon>
        <taxon>Dikarya</taxon>
        <taxon>Basidiomycota</taxon>
        <taxon>Pucciniomycotina</taxon>
        <taxon>Pucciniomycetes</taxon>
        <taxon>Pucciniales</taxon>
        <taxon>Sphaerophragmiaceae</taxon>
        <taxon>Austropuccinia</taxon>
    </lineage>
</organism>
<accession>A0A9Q3JWL1</accession>
<evidence type="ECO:0000256" key="1">
    <source>
        <dbReference type="SAM" id="MobiDB-lite"/>
    </source>
</evidence>